<sequence>MTESSAVRHAREDQFEDGVRLATLEWQQALETPSLRSGMALSTIALPVKAIALVAPLGGVLAPFGGSGADVFSGTDLMSPDLARSVAVICFWIAAVGQAWALIDWWRFGRPKDGYGIAAASLSVAAAVVAMWWHTSRSGPADLPMLAVPIVTTGVLGAVGLVARLIGSRNHTMRQTRLIALGTRMRSLPGEEQQALLAERREILDVLHGRGLVDRGLVERASAVRLGDWWLLDDGETATRSESPTRP</sequence>
<keyword evidence="1" id="KW-0812">Transmembrane</keyword>
<keyword evidence="1" id="KW-1133">Transmembrane helix</keyword>
<evidence type="ECO:0000256" key="1">
    <source>
        <dbReference type="SAM" id="Phobius"/>
    </source>
</evidence>
<protein>
    <submittedName>
        <fullName evidence="2">Uncharacterized protein</fullName>
    </submittedName>
</protein>
<dbReference type="Proteomes" id="UP000325516">
    <property type="component" value="Chromosome"/>
</dbReference>
<organism evidence="2 3">
    <name type="scientific">Microbacterium lushaniae</name>
    <dbReference type="NCBI Taxonomy" id="2614639"/>
    <lineage>
        <taxon>Bacteria</taxon>
        <taxon>Bacillati</taxon>
        <taxon>Actinomycetota</taxon>
        <taxon>Actinomycetes</taxon>
        <taxon>Micrococcales</taxon>
        <taxon>Microbacteriaceae</taxon>
        <taxon>Microbacterium</taxon>
    </lineage>
</organism>
<keyword evidence="3" id="KW-1185">Reference proteome</keyword>
<dbReference type="RefSeq" id="WP_150924515.1">
    <property type="nucleotide sequence ID" value="NZ_CP044232.1"/>
</dbReference>
<dbReference type="AlphaFoldDB" id="A0A5J6L395"/>
<evidence type="ECO:0000313" key="3">
    <source>
        <dbReference type="Proteomes" id="UP000325516"/>
    </source>
</evidence>
<feature type="transmembrane region" description="Helical" evidence="1">
    <location>
        <begin position="82"/>
        <end position="103"/>
    </location>
</feature>
<evidence type="ECO:0000313" key="2">
    <source>
        <dbReference type="EMBL" id="QEW03018.1"/>
    </source>
</evidence>
<dbReference type="KEGG" id="mlz:F6J85_07830"/>
<accession>A0A5J6L395</accession>
<feature type="transmembrane region" description="Helical" evidence="1">
    <location>
        <begin position="40"/>
        <end position="62"/>
    </location>
</feature>
<name>A0A5J6L395_9MICO</name>
<keyword evidence="1" id="KW-0472">Membrane</keyword>
<dbReference type="EMBL" id="CP044232">
    <property type="protein sequence ID" value="QEW03018.1"/>
    <property type="molecule type" value="Genomic_DNA"/>
</dbReference>
<feature type="transmembrane region" description="Helical" evidence="1">
    <location>
        <begin position="146"/>
        <end position="167"/>
    </location>
</feature>
<proteinExistence type="predicted"/>
<reference evidence="3" key="1">
    <citation type="submission" date="2019-09" db="EMBL/GenBank/DDBJ databases">
        <title>Mumia zhuanghuii sp. nov. isolated from the intestinal contents of plateau pika (Ochotona curzoniae) in the Qinghai-Tibet plateau of China.</title>
        <authorList>
            <person name="Tian Z."/>
        </authorList>
    </citation>
    <scope>NUCLEOTIDE SEQUENCE [LARGE SCALE GENOMIC DNA]</scope>
    <source>
        <strain evidence="3">L-031</strain>
    </source>
</reference>
<gene>
    <name evidence="2" type="ORF">F6J85_07830</name>
</gene>
<feature type="transmembrane region" description="Helical" evidence="1">
    <location>
        <begin position="115"/>
        <end position="134"/>
    </location>
</feature>